<name>A0A1I1QUH4_9ACTN</name>
<organism evidence="2 3">
    <name type="scientific">Streptomyces aidingensis</name>
    <dbReference type="NCBI Taxonomy" id="910347"/>
    <lineage>
        <taxon>Bacteria</taxon>
        <taxon>Bacillati</taxon>
        <taxon>Actinomycetota</taxon>
        <taxon>Actinomycetes</taxon>
        <taxon>Kitasatosporales</taxon>
        <taxon>Streptomycetaceae</taxon>
        <taxon>Streptomyces</taxon>
    </lineage>
</organism>
<evidence type="ECO:0000259" key="1">
    <source>
        <dbReference type="SMART" id="SM00953"/>
    </source>
</evidence>
<dbReference type="SMART" id="SM00953">
    <property type="entry name" value="RES"/>
    <property type="match status" value="1"/>
</dbReference>
<proteinExistence type="predicted"/>
<sequence length="217" mass="24430">MARQHPPPGLTPRSLVLPAGSELWRCHRTRRQPEEFNPTVWDTPFKGARFDSTPEDPYSYLYAGAEPATALAEVFLRQMEFDAASGMRIIPWAQAAPYSLTRLRTTVELPLIRLLTEEDLAAVCQDSWLLETDVYVQTRYWVRQLRARAPWATGVVWQSRRHRPRHACVLFGDRAGGAGALKPEPESSLDLGTPQGLAGANELLYRLRAVIQPPQDA</sequence>
<protein>
    <submittedName>
        <fullName evidence="2">RES domain-containing protein</fullName>
    </submittedName>
</protein>
<evidence type="ECO:0000313" key="3">
    <source>
        <dbReference type="Proteomes" id="UP000199207"/>
    </source>
</evidence>
<dbReference type="EMBL" id="FOLM01000012">
    <property type="protein sequence ID" value="SFD25771.1"/>
    <property type="molecule type" value="Genomic_DNA"/>
</dbReference>
<dbReference type="OrthoDB" id="4258344at2"/>
<dbReference type="RefSeq" id="WP_093840312.1">
    <property type="nucleotide sequence ID" value="NZ_FOLM01000012.1"/>
</dbReference>
<dbReference type="InterPro" id="IPR014914">
    <property type="entry name" value="RES_dom"/>
</dbReference>
<dbReference type="STRING" id="910347.SAMN05421773_11212"/>
<gene>
    <name evidence="2" type="ORF">SAMN05421773_11212</name>
</gene>
<dbReference type="Pfam" id="PF08808">
    <property type="entry name" value="RES"/>
    <property type="match status" value="1"/>
</dbReference>
<feature type="domain" description="RES" evidence="1">
    <location>
        <begin position="40"/>
        <end position="184"/>
    </location>
</feature>
<dbReference type="Proteomes" id="UP000199207">
    <property type="component" value="Unassembled WGS sequence"/>
</dbReference>
<dbReference type="AlphaFoldDB" id="A0A1I1QUH4"/>
<accession>A0A1I1QUH4</accession>
<reference evidence="2 3" key="1">
    <citation type="submission" date="2016-10" db="EMBL/GenBank/DDBJ databases">
        <authorList>
            <person name="de Groot N.N."/>
        </authorList>
    </citation>
    <scope>NUCLEOTIDE SEQUENCE [LARGE SCALE GENOMIC DNA]</scope>
    <source>
        <strain evidence="2 3">CGMCC 4.5739</strain>
    </source>
</reference>
<evidence type="ECO:0000313" key="2">
    <source>
        <dbReference type="EMBL" id="SFD25771.1"/>
    </source>
</evidence>
<keyword evidence="3" id="KW-1185">Reference proteome</keyword>